<accession>A0AAW8TFA7</accession>
<evidence type="ECO:0000256" key="6">
    <source>
        <dbReference type="SAM" id="Phobius"/>
    </source>
</evidence>
<keyword evidence="4 6" id="KW-1133">Transmembrane helix</keyword>
<name>A0AAW8TFA7_9ENTE</name>
<feature type="transmembrane region" description="Helical" evidence="6">
    <location>
        <begin position="102"/>
        <end position="121"/>
    </location>
</feature>
<evidence type="ECO:0000313" key="7">
    <source>
        <dbReference type="EMBL" id="MDT2545518.1"/>
    </source>
</evidence>
<keyword evidence="3 6" id="KW-0812">Transmembrane</keyword>
<dbReference type="EMBL" id="JARPXL010000015">
    <property type="protein sequence ID" value="MDT2545518.1"/>
    <property type="molecule type" value="Genomic_DNA"/>
</dbReference>
<dbReference type="InterPro" id="IPR051461">
    <property type="entry name" value="UPF0750_membrane"/>
</dbReference>
<evidence type="ECO:0000256" key="2">
    <source>
        <dbReference type="ARBA" id="ARBA00022475"/>
    </source>
</evidence>
<evidence type="ECO:0000256" key="5">
    <source>
        <dbReference type="ARBA" id="ARBA00023136"/>
    </source>
</evidence>
<dbReference type="PANTHER" id="PTHR33545:SF5">
    <property type="entry name" value="UPF0750 MEMBRANE PROTEIN YITT"/>
    <property type="match status" value="1"/>
</dbReference>
<dbReference type="GO" id="GO:0005886">
    <property type="term" value="C:plasma membrane"/>
    <property type="evidence" value="ECO:0007669"/>
    <property type="project" value="UniProtKB-SubCell"/>
</dbReference>
<feature type="transmembrane region" description="Helical" evidence="6">
    <location>
        <begin position="52"/>
        <end position="71"/>
    </location>
</feature>
<evidence type="ECO:0000256" key="3">
    <source>
        <dbReference type="ARBA" id="ARBA00022692"/>
    </source>
</evidence>
<evidence type="ECO:0000256" key="4">
    <source>
        <dbReference type="ARBA" id="ARBA00022989"/>
    </source>
</evidence>
<reference evidence="7" key="1">
    <citation type="submission" date="2023-03" db="EMBL/GenBank/DDBJ databases">
        <authorList>
            <person name="Shen W."/>
            <person name="Cai J."/>
        </authorList>
    </citation>
    <scope>NUCLEOTIDE SEQUENCE</scope>
    <source>
        <strain evidence="7">Y15</strain>
    </source>
</reference>
<dbReference type="PANTHER" id="PTHR33545">
    <property type="entry name" value="UPF0750 MEMBRANE PROTEIN YITT-RELATED"/>
    <property type="match status" value="1"/>
</dbReference>
<feature type="transmembrane region" description="Helical" evidence="6">
    <location>
        <begin position="169"/>
        <end position="187"/>
    </location>
</feature>
<sequence>MTINNIFHLSKISIGLLIISISLNLFLLPHNIASAGVGAIGHLLEIHFDFNSIYTVWIINIVMLFLTYLLLERRLFSKVFFGSLAFPIFLNMVPTQQLVKSYFFSLILGSTLFSFGVFCLYKVGSSNGGVTIPPIILERYFSIPTHIGLLMTNLIIIILNFYVLRPIDGVFVGISIMVMSFAMKIFTTIDS</sequence>
<comment type="subcellular location">
    <subcellularLocation>
        <location evidence="1">Cell membrane</location>
        <topology evidence="1">Multi-pass membrane protein</topology>
    </subcellularLocation>
</comment>
<dbReference type="InterPro" id="IPR003740">
    <property type="entry name" value="YitT"/>
</dbReference>
<keyword evidence="2" id="KW-1003">Cell membrane</keyword>
<gene>
    <name evidence="7" type="ORF">P7D69_14295</name>
</gene>
<keyword evidence="5 6" id="KW-0472">Membrane</keyword>
<feature type="transmembrane region" description="Helical" evidence="6">
    <location>
        <begin position="141"/>
        <end position="163"/>
    </location>
</feature>
<organism evidence="7 8">
    <name type="scientific">Enterococcus raffinosus</name>
    <dbReference type="NCBI Taxonomy" id="71452"/>
    <lineage>
        <taxon>Bacteria</taxon>
        <taxon>Bacillati</taxon>
        <taxon>Bacillota</taxon>
        <taxon>Bacilli</taxon>
        <taxon>Lactobacillales</taxon>
        <taxon>Enterococcaceae</taxon>
        <taxon>Enterococcus</taxon>
    </lineage>
</organism>
<dbReference type="Pfam" id="PF02588">
    <property type="entry name" value="YitT_membrane"/>
    <property type="match status" value="1"/>
</dbReference>
<evidence type="ECO:0000313" key="8">
    <source>
        <dbReference type="Proteomes" id="UP001254770"/>
    </source>
</evidence>
<protein>
    <submittedName>
        <fullName evidence="7">YitT family protein</fullName>
    </submittedName>
</protein>
<evidence type="ECO:0000256" key="1">
    <source>
        <dbReference type="ARBA" id="ARBA00004651"/>
    </source>
</evidence>
<dbReference type="Proteomes" id="UP001254770">
    <property type="component" value="Unassembled WGS sequence"/>
</dbReference>
<comment type="caution">
    <text evidence="7">The sequence shown here is derived from an EMBL/GenBank/DDBJ whole genome shotgun (WGS) entry which is preliminary data.</text>
</comment>
<proteinExistence type="predicted"/>
<feature type="transmembrane region" description="Helical" evidence="6">
    <location>
        <begin position="12"/>
        <end position="32"/>
    </location>
</feature>
<dbReference type="AlphaFoldDB" id="A0AAW8TFA7"/>